<reference evidence="1 2" key="1">
    <citation type="submission" date="2019-06" db="EMBL/GenBank/DDBJ databases">
        <title>A chromosomal-level reference genome of Carpinus fangiana (Coryloideae, Betulaceae).</title>
        <authorList>
            <person name="Yang X."/>
            <person name="Wang Z."/>
            <person name="Zhang L."/>
            <person name="Hao G."/>
            <person name="Liu J."/>
            <person name="Yang Y."/>
        </authorList>
    </citation>
    <scope>NUCLEOTIDE SEQUENCE [LARGE SCALE GENOMIC DNA]</scope>
    <source>
        <strain evidence="1">Cfa_2016G</strain>
        <tissue evidence="1">Leaf</tissue>
    </source>
</reference>
<dbReference type="AlphaFoldDB" id="A0A5N6L674"/>
<comment type="caution">
    <text evidence="1">The sequence shown here is derived from an EMBL/GenBank/DDBJ whole genome shotgun (WGS) entry which is preliminary data.</text>
</comment>
<sequence length="86" mass="9567">MKAPESHPISVIAIFSARFEFHGDEREGRRCDLENQLLGVIEAGSGFAKEQACVDLQSLTFSKENARAIGDLPFFSLVRKLLQPEC</sequence>
<evidence type="ECO:0000313" key="1">
    <source>
        <dbReference type="EMBL" id="KAC1267561.1"/>
    </source>
</evidence>
<dbReference type="OrthoDB" id="1653544at2759"/>
<dbReference type="EMBL" id="VIBQ01000501">
    <property type="protein sequence ID" value="KAC1267561.1"/>
    <property type="molecule type" value="Genomic_DNA"/>
</dbReference>
<proteinExistence type="predicted"/>
<accession>A0A5N6L674</accession>
<gene>
    <name evidence="1" type="ORF">FH972_027139</name>
</gene>
<name>A0A5N6L674_9ROSI</name>
<organism evidence="1 2">
    <name type="scientific">Carpinus fangiana</name>
    <dbReference type="NCBI Taxonomy" id="176857"/>
    <lineage>
        <taxon>Eukaryota</taxon>
        <taxon>Viridiplantae</taxon>
        <taxon>Streptophyta</taxon>
        <taxon>Embryophyta</taxon>
        <taxon>Tracheophyta</taxon>
        <taxon>Spermatophyta</taxon>
        <taxon>Magnoliopsida</taxon>
        <taxon>eudicotyledons</taxon>
        <taxon>Gunneridae</taxon>
        <taxon>Pentapetalae</taxon>
        <taxon>rosids</taxon>
        <taxon>fabids</taxon>
        <taxon>Fagales</taxon>
        <taxon>Betulaceae</taxon>
        <taxon>Carpinus</taxon>
    </lineage>
</organism>
<protein>
    <submittedName>
        <fullName evidence="1">Uncharacterized protein</fullName>
    </submittedName>
</protein>
<dbReference type="Proteomes" id="UP000327013">
    <property type="component" value="Unassembled WGS sequence"/>
</dbReference>
<keyword evidence="2" id="KW-1185">Reference proteome</keyword>
<evidence type="ECO:0000313" key="2">
    <source>
        <dbReference type="Proteomes" id="UP000327013"/>
    </source>
</evidence>